<name>A0A0J1HEI0_9GAMM</name>
<dbReference type="AlphaFoldDB" id="A0A0J1HEI0"/>
<sequence>MRLKYILIPVDLAFSAVVERELGMALRLLDDDGKIDMLYVEDARAHHSMVPTVSSDTFGGYAKTHREALQLMLTNLVPEPHRGRCVIRNGVVADEIVAQARESKVDAIVMASAKPKFRSYLLGSNAARVVRHAPCSVLVAR</sequence>
<evidence type="ECO:0000256" key="1">
    <source>
        <dbReference type="ARBA" id="ARBA00008791"/>
    </source>
</evidence>
<dbReference type="STRING" id="320778.ABT57_10370"/>
<keyword evidence="4" id="KW-1185">Reference proteome</keyword>
<dbReference type="SUPFAM" id="SSF52402">
    <property type="entry name" value="Adenine nucleotide alpha hydrolases-like"/>
    <property type="match status" value="1"/>
</dbReference>
<dbReference type="OrthoDB" id="9792500at2"/>
<dbReference type="Pfam" id="PF00582">
    <property type="entry name" value="Usp"/>
    <property type="match status" value="1"/>
</dbReference>
<accession>A0A0J1HEI0</accession>
<evidence type="ECO:0000313" key="3">
    <source>
        <dbReference type="EMBL" id="KLV10049.1"/>
    </source>
</evidence>
<comment type="similarity">
    <text evidence="1">Belongs to the universal stress protein A family.</text>
</comment>
<dbReference type="InterPro" id="IPR006015">
    <property type="entry name" value="Universal_stress_UspA"/>
</dbReference>
<dbReference type="Gene3D" id="3.40.50.620">
    <property type="entry name" value="HUPs"/>
    <property type="match status" value="1"/>
</dbReference>
<dbReference type="PRINTS" id="PR01438">
    <property type="entry name" value="UNVRSLSTRESS"/>
</dbReference>
<reference evidence="3 4" key="1">
    <citation type="submission" date="2015-05" db="EMBL/GenBank/DDBJ databases">
        <title>Photobacterium galathea sp. nov.</title>
        <authorList>
            <person name="Machado H."/>
            <person name="Gram L."/>
        </authorList>
    </citation>
    <scope>NUCLEOTIDE SEQUENCE [LARGE SCALE GENOMIC DNA]</scope>
    <source>
        <strain evidence="3 4">DSM 22954</strain>
    </source>
</reference>
<dbReference type="RefSeq" id="WP_047885137.1">
    <property type="nucleotide sequence ID" value="NZ_LDOU01000007.1"/>
</dbReference>
<evidence type="ECO:0000259" key="2">
    <source>
        <dbReference type="Pfam" id="PF00582"/>
    </source>
</evidence>
<dbReference type="Proteomes" id="UP000035909">
    <property type="component" value="Unassembled WGS sequence"/>
</dbReference>
<gene>
    <name evidence="3" type="ORF">ABT57_10370</name>
</gene>
<dbReference type="CDD" id="cd00293">
    <property type="entry name" value="USP-like"/>
    <property type="match status" value="1"/>
</dbReference>
<organism evidence="3 4">
    <name type="scientific">Photobacterium ganghwense</name>
    <dbReference type="NCBI Taxonomy" id="320778"/>
    <lineage>
        <taxon>Bacteria</taxon>
        <taxon>Pseudomonadati</taxon>
        <taxon>Pseudomonadota</taxon>
        <taxon>Gammaproteobacteria</taxon>
        <taxon>Vibrionales</taxon>
        <taxon>Vibrionaceae</taxon>
        <taxon>Photobacterium</taxon>
    </lineage>
</organism>
<dbReference type="EMBL" id="LDOU01000007">
    <property type="protein sequence ID" value="KLV10049.1"/>
    <property type="molecule type" value="Genomic_DNA"/>
</dbReference>
<comment type="caution">
    <text evidence="3">The sequence shown here is derived from an EMBL/GenBank/DDBJ whole genome shotgun (WGS) entry which is preliminary data.</text>
</comment>
<dbReference type="PATRIC" id="fig|320778.3.peg.2259"/>
<dbReference type="InterPro" id="IPR014729">
    <property type="entry name" value="Rossmann-like_a/b/a_fold"/>
</dbReference>
<feature type="domain" description="UspA" evidence="2">
    <location>
        <begin position="6"/>
        <end position="141"/>
    </location>
</feature>
<evidence type="ECO:0000313" key="4">
    <source>
        <dbReference type="Proteomes" id="UP000035909"/>
    </source>
</evidence>
<protein>
    <submittedName>
        <fullName evidence="3">Universal stress protein</fullName>
    </submittedName>
</protein>
<dbReference type="InterPro" id="IPR006016">
    <property type="entry name" value="UspA"/>
</dbReference>
<proteinExistence type="inferred from homology"/>